<dbReference type="Gene3D" id="3.30.1370.110">
    <property type="match status" value="1"/>
</dbReference>
<keyword evidence="4" id="KW-1185">Reference proteome</keyword>
<dbReference type="PANTHER" id="PTHR35562:SF2">
    <property type="entry name" value="DNA ENDONUCLEASE SMRA-RELATED"/>
    <property type="match status" value="1"/>
</dbReference>
<sequence length="185" mass="20448">MVDDRDDDEAALFRTAIGPVRRLRDTAPPPDKPKPKPRARMAERDEADAREQFRHALEADLLEAGDALAYRRDELPPRVLQRLKRGEIAVQEELDLHGADAREAELLLRAFMNDARQHGVGCVRIIHGKGRHGRASIASGGAPVLKNLVDRLLRHRADVLAFHSAPPTQGGTGAVLVLLAPPKRR</sequence>
<evidence type="ECO:0000313" key="4">
    <source>
        <dbReference type="Proteomes" id="UP001595740"/>
    </source>
</evidence>
<dbReference type="Proteomes" id="UP001595740">
    <property type="component" value="Unassembled WGS sequence"/>
</dbReference>
<evidence type="ECO:0000313" key="3">
    <source>
        <dbReference type="EMBL" id="MFC3551106.1"/>
    </source>
</evidence>
<name>A0ABV7RN87_9GAMM</name>
<feature type="domain" description="Smr" evidence="2">
    <location>
        <begin position="94"/>
        <end position="180"/>
    </location>
</feature>
<dbReference type="PANTHER" id="PTHR35562">
    <property type="entry name" value="DNA ENDONUCLEASE SMRA-RELATED"/>
    <property type="match status" value="1"/>
</dbReference>
<reference evidence="4" key="1">
    <citation type="journal article" date="2019" name="Int. J. Syst. Evol. Microbiol.">
        <title>The Global Catalogue of Microorganisms (GCM) 10K type strain sequencing project: providing services to taxonomists for standard genome sequencing and annotation.</title>
        <authorList>
            <consortium name="The Broad Institute Genomics Platform"/>
            <consortium name="The Broad Institute Genome Sequencing Center for Infectious Disease"/>
            <person name="Wu L."/>
            <person name="Ma J."/>
        </authorList>
    </citation>
    <scope>NUCLEOTIDE SEQUENCE [LARGE SCALE GENOMIC DNA]</scope>
    <source>
        <strain evidence="4">KCTC 42875</strain>
    </source>
</reference>
<dbReference type="SMART" id="SM00463">
    <property type="entry name" value="SMR"/>
    <property type="match status" value="1"/>
</dbReference>
<dbReference type="PROSITE" id="PS50828">
    <property type="entry name" value="SMR"/>
    <property type="match status" value="1"/>
</dbReference>
<evidence type="ECO:0000256" key="1">
    <source>
        <dbReference type="SAM" id="MobiDB-lite"/>
    </source>
</evidence>
<evidence type="ECO:0000259" key="2">
    <source>
        <dbReference type="PROSITE" id="PS50828"/>
    </source>
</evidence>
<comment type="caution">
    <text evidence="3">The sequence shown here is derived from an EMBL/GenBank/DDBJ whole genome shotgun (WGS) entry which is preliminary data.</text>
</comment>
<feature type="compositionally biased region" description="Acidic residues" evidence="1">
    <location>
        <begin position="1"/>
        <end position="10"/>
    </location>
</feature>
<proteinExistence type="predicted"/>
<dbReference type="Pfam" id="PF01713">
    <property type="entry name" value="Smr"/>
    <property type="match status" value="1"/>
</dbReference>
<organism evidence="3 4">
    <name type="scientific">Lysobacter cavernae</name>
    <dbReference type="NCBI Taxonomy" id="1685901"/>
    <lineage>
        <taxon>Bacteria</taxon>
        <taxon>Pseudomonadati</taxon>
        <taxon>Pseudomonadota</taxon>
        <taxon>Gammaproteobacteria</taxon>
        <taxon>Lysobacterales</taxon>
        <taxon>Lysobacteraceae</taxon>
        <taxon>Lysobacter</taxon>
    </lineage>
</organism>
<gene>
    <name evidence="3" type="ORF">ACFOLC_08740</name>
</gene>
<feature type="region of interest" description="Disordered" evidence="1">
    <location>
        <begin position="1"/>
        <end position="48"/>
    </location>
</feature>
<dbReference type="InterPro" id="IPR036063">
    <property type="entry name" value="Smr_dom_sf"/>
</dbReference>
<dbReference type="InterPro" id="IPR002625">
    <property type="entry name" value="Smr_dom"/>
</dbReference>
<dbReference type="SUPFAM" id="SSF160443">
    <property type="entry name" value="SMR domain-like"/>
    <property type="match status" value="1"/>
</dbReference>
<dbReference type="RefSeq" id="WP_386758855.1">
    <property type="nucleotide sequence ID" value="NZ_JBHRXK010000003.1"/>
</dbReference>
<dbReference type="EMBL" id="JBHRXK010000003">
    <property type="protein sequence ID" value="MFC3551106.1"/>
    <property type="molecule type" value="Genomic_DNA"/>
</dbReference>
<protein>
    <submittedName>
        <fullName evidence="3">Smr/MutS family protein</fullName>
    </submittedName>
</protein>
<accession>A0ABV7RN87</accession>